<protein>
    <submittedName>
        <fullName evidence="2">Uncharacterized protein</fullName>
    </submittedName>
</protein>
<reference evidence="2" key="1">
    <citation type="submission" date="2022-11" db="UniProtKB">
        <authorList>
            <consortium name="WormBaseParasite"/>
        </authorList>
    </citation>
    <scope>IDENTIFICATION</scope>
</reference>
<dbReference type="WBParaSite" id="scaffold14688_cov156.g17585">
    <property type="protein sequence ID" value="scaffold14688_cov156.g17585"/>
    <property type="gene ID" value="scaffold14688_cov156.g17585"/>
</dbReference>
<keyword evidence="1" id="KW-1185">Reference proteome</keyword>
<sequence>MTINKSNFSSKKEILKWNGEFCNDEEQQEVALKDVHLVVENQHKMFFESNERLFENLTVEPGKKARLRKMMPSLKLNNTFDIFSSNDRLLYHFVQAITSNDEKTRLANKLGIDYFSWYRWFEKEFENSNQNNKFIQIFIDVCEENIGENINEESNKEEISIVDSEENKNNEIIINEDNNRMELIEKGKETEI</sequence>
<name>A0A915LNG8_MELJA</name>
<evidence type="ECO:0000313" key="1">
    <source>
        <dbReference type="Proteomes" id="UP000887561"/>
    </source>
</evidence>
<proteinExistence type="predicted"/>
<organism evidence="1 2">
    <name type="scientific">Meloidogyne javanica</name>
    <name type="common">Root-knot nematode worm</name>
    <dbReference type="NCBI Taxonomy" id="6303"/>
    <lineage>
        <taxon>Eukaryota</taxon>
        <taxon>Metazoa</taxon>
        <taxon>Ecdysozoa</taxon>
        <taxon>Nematoda</taxon>
        <taxon>Chromadorea</taxon>
        <taxon>Rhabditida</taxon>
        <taxon>Tylenchina</taxon>
        <taxon>Tylenchomorpha</taxon>
        <taxon>Tylenchoidea</taxon>
        <taxon>Meloidogynidae</taxon>
        <taxon>Meloidogyninae</taxon>
        <taxon>Meloidogyne</taxon>
        <taxon>Meloidogyne incognita group</taxon>
    </lineage>
</organism>
<evidence type="ECO:0000313" key="2">
    <source>
        <dbReference type="WBParaSite" id="scaffold14688_cov156.g17585"/>
    </source>
</evidence>
<dbReference type="AlphaFoldDB" id="A0A915LNG8"/>
<accession>A0A915LNG8</accession>
<dbReference type="Proteomes" id="UP000887561">
    <property type="component" value="Unplaced"/>
</dbReference>